<dbReference type="EMBL" id="JBHUDD010000021">
    <property type="protein sequence ID" value="MFD1508195.1"/>
    <property type="molecule type" value="Genomic_DNA"/>
</dbReference>
<protein>
    <submittedName>
        <fullName evidence="1">Uncharacterized protein</fullName>
    </submittedName>
</protein>
<keyword evidence="2" id="KW-1185">Reference proteome</keyword>
<accession>A0ABW4EBJ4</accession>
<gene>
    <name evidence="1" type="ORF">ACFTOW_02080</name>
</gene>
<evidence type="ECO:0000313" key="2">
    <source>
        <dbReference type="Proteomes" id="UP001597186"/>
    </source>
</evidence>
<proteinExistence type="predicted"/>
<organism evidence="1 2">
    <name type="scientific">Lacimonas salitolerans</name>
    <dbReference type="NCBI Taxonomy" id="1323750"/>
    <lineage>
        <taxon>Bacteria</taxon>
        <taxon>Pseudomonadati</taxon>
        <taxon>Pseudomonadota</taxon>
        <taxon>Alphaproteobacteria</taxon>
        <taxon>Rhodobacterales</taxon>
        <taxon>Paracoccaceae</taxon>
        <taxon>Lacimonas</taxon>
    </lineage>
</organism>
<feature type="non-terminal residue" evidence="1">
    <location>
        <position position="1"/>
    </location>
</feature>
<dbReference type="SUPFAM" id="SSF51120">
    <property type="entry name" value="beta-Roll"/>
    <property type="match status" value="1"/>
</dbReference>
<dbReference type="InterPro" id="IPR011049">
    <property type="entry name" value="Serralysin-like_metalloprot_C"/>
</dbReference>
<dbReference type="Proteomes" id="UP001597186">
    <property type="component" value="Unassembled WGS sequence"/>
</dbReference>
<evidence type="ECO:0000313" key="1">
    <source>
        <dbReference type="EMBL" id="MFD1508195.1"/>
    </source>
</evidence>
<dbReference type="Gene3D" id="2.150.10.10">
    <property type="entry name" value="Serralysin-like metalloprotease, C-terminal"/>
    <property type="match status" value="1"/>
</dbReference>
<reference evidence="2" key="1">
    <citation type="journal article" date="2019" name="Int. J. Syst. Evol. Microbiol.">
        <title>The Global Catalogue of Microorganisms (GCM) 10K type strain sequencing project: providing services to taxonomists for standard genome sequencing and annotation.</title>
        <authorList>
            <consortium name="The Broad Institute Genomics Platform"/>
            <consortium name="The Broad Institute Genome Sequencing Center for Infectious Disease"/>
            <person name="Wu L."/>
            <person name="Ma J."/>
        </authorList>
    </citation>
    <scope>NUCLEOTIDE SEQUENCE [LARGE SCALE GENOMIC DNA]</scope>
    <source>
        <strain evidence="2">CGMCC 1.12477</strain>
    </source>
</reference>
<sequence length="217" mass="23539">ALFSSSLSRYKGNDRMFGGADGDDFVFGHGVDTDGDGECDYVSTDIGHKNWIMDFDADNGDRIVFHTDFDPSDLSASVKNGDDVHIMVGGSTIVVKGLVSELEAIDPTDPFFDESALIDLLLKTGEDGDGKGIIYFEDKCVTLPDCDPVQAVAHCEEIDLGRVVCEDKLDDTPIGDTTMNATEQQIADMYVEQDANVSLQGSHLSINLLAEEQSYSH</sequence>
<name>A0ABW4EBJ4_9RHOB</name>
<dbReference type="RefSeq" id="WP_379912578.1">
    <property type="nucleotide sequence ID" value="NZ_JBHUDD010000021.1"/>
</dbReference>
<comment type="caution">
    <text evidence="1">The sequence shown here is derived from an EMBL/GenBank/DDBJ whole genome shotgun (WGS) entry which is preliminary data.</text>
</comment>